<gene>
    <name evidence="2" type="ORF">H0A36_14295</name>
</gene>
<accession>A0A853IAW5</accession>
<evidence type="ECO:0000256" key="1">
    <source>
        <dbReference type="SAM" id="SignalP"/>
    </source>
</evidence>
<dbReference type="AlphaFoldDB" id="A0A853IAW5"/>
<organism evidence="2 3">
    <name type="scientific">Spartinivicinus marinus</name>
    <dbReference type="NCBI Taxonomy" id="2994442"/>
    <lineage>
        <taxon>Bacteria</taxon>
        <taxon>Pseudomonadati</taxon>
        <taxon>Pseudomonadota</taxon>
        <taxon>Gammaproteobacteria</taxon>
        <taxon>Oceanospirillales</taxon>
        <taxon>Zooshikellaceae</taxon>
        <taxon>Spartinivicinus</taxon>
    </lineage>
</organism>
<dbReference type="EMBL" id="JACCKB010000022">
    <property type="protein sequence ID" value="NYZ67184.1"/>
    <property type="molecule type" value="Genomic_DNA"/>
</dbReference>
<evidence type="ECO:0000313" key="2">
    <source>
        <dbReference type="EMBL" id="NYZ67184.1"/>
    </source>
</evidence>
<dbReference type="InterPro" id="IPR025649">
    <property type="entry name" value="DUF4360"/>
</dbReference>
<reference evidence="2 3" key="1">
    <citation type="submission" date="2020-07" db="EMBL/GenBank/DDBJ databases">
        <title>Endozoicomonas sp. nov., isolated from sediment.</title>
        <authorList>
            <person name="Gu T."/>
        </authorList>
    </citation>
    <scope>NUCLEOTIDE SEQUENCE [LARGE SCALE GENOMIC DNA]</scope>
    <source>
        <strain evidence="2 3">SM1973</strain>
    </source>
</reference>
<feature type="signal peptide" evidence="1">
    <location>
        <begin position="1"/>
        <end position="25"/>
    </location>
</feature>
<dbReference type="PANTHER" id="PTHR38847:SF1">
    <property type="entry name" value="PSEUDOURIDINE SYNTHASE RSUA_RLUA-LIKE DOMAIN-CONTAINING PROTEIN"/>
    <property type="match status" value="1"/>
</dbReference>
<protein>
    <submittedName>
        <fullName evidence="2">DUF4360 domain-containing protein</fullName>
    </submittedName>
</protein>
<dbReference type="Proteomes" id="UP000569732">
    <property type="component" value="Unassembled WGS sequence"/>
</dbReference>
<keyword evidence="3" id="KW-1185">Reference proteome</keyword>
<keyword evidence="1" id="KW-0732">Signal</keyword>
<evidence type="ECO:0000313" key="3">
    <source>
        <dbReference type="Proteomes" id="UP000569732"/>
    </source>
</evidence>
<dbReference type="Pfam" id="PF14273">
    <property type="entry name" value="DUF4360"/>
    <property type="match status" value="1"/>
</dbReference>
<sequence>MLTIKSLRVGLISSVFFVTGQSAQATDFEYVTPPEGQVKVKSIIYGGSGCPQNTIATSVAKSGLNFGISFDNYVAGIGDGFARHDKRKNCELRVELAVPSGYSYSIVDANYRGYADLDNGINGTFVSRYHFQGELSEATLARSVRGPINRDFTVSDSLDVESFVWSDCGAMAPVVLTTQLNLKKTHMAGTNAEGVVGLDSVEGKLTHRYGLKWKRCNN</sequence>
<dbReference type="PANTHER" id="PTHR38847">
    <property type="match status" value="1"/>
</dbReference>
<proteinExistence type="predicted"/>
<feature type="chain" id="PRO_5032459763" evidence="1">
    <location>
        <begin position="26"/>
        <end position="218"/>
    </location>
</feature>
<dbReference type="RefSeq" id="WP_180569209.1">
    <property type="nucleotide sequence ID" value="NZ_JACCKB010000022.1"/>
</dbReference>
<name>A0A853IAW5_9GAMM</name>
<comment type="caution">
    <text evidence="2">The sequence shown here is derived from an EMBL/GenBank/DDBJ whole genome shotgun (WGS) entry which is preliminary data.</text>
</comment>